<reference evidence="1" key="1">
    <citation type="submission" date="2011-10" db="EMBL/GenBank/DDBJ databases">
        <title>The Genome Sequence of Fusarium oxysporum HDV247.</title>
        <authorList>
            <consortium name="The Broad Institute Genome Sequencing Platform"/>
            <person name="Ma L.-J."/>
            <person name="Gale L.R."/>
            <person name="Schwartz D.C."/>
            <person name="Zhou S."/>
            <person name="Corby-Kistler H."/>
            <person name="Young S.K."/>
            <person name="Zeng Q."/>
            <person name="Gargeya S."/>
            <person name="Fitzgerald M."/>
            <person name="Haas B."/>
            <person name="Abouelleil A."/>
            <person name="Alvarado L."/>
            <person name="Arachchi H.M."/>
            <person name="Berlin A."/>
            <person name="Brown A."/>
            <person name="Chapman S.B."/>
            <person name="Chen Z."/>
            <person name="Dunbar C."/>
            <person name="Freedman E."/>
            <person name="Gearin G."/>
            <person name="Goldberg J."/>
            <person name="Griggs A."/>
            <person name="Gujja S."/>
            <person name="Heiman D."/>
            <person name="Howarth C."/>
            <person name="Larson L."/>
            <person name="Lui A."/>
            <person name="MacDonald P.J.P."/>
            <person name="Montmayeur A."/>
            <person name="Murphy C."/>
            <person name="Neiman D."/>
            <person name="Pearson M."/>
            <person name="Priest M."/>
            <person name="Roberts A."/>
            <person name="Saif S."/>
            <person name="Shea T."/>
            <person name="Shenoy N."/>
            <person name="Sisk P."/>
            <person name="Stolte C."/>
            <person name="Sykes S."/>
            <person name="Wortman J."/>
            <person name="Nusbaum C."/>
            <person name="Birren B."/>
        </authorList>
    </citation>
    <scope>NUCLEOTIDE SEQUENCE [LARGE SCALE GENOMIC DNA]</scope>
    <source>
        <strain evidence="1">HDV247</strain>
    </source>
</reference>
<dbReference type="AlphaFoldDB" id="W9NNV5"/>
<reference evidence="1" key="2">
    <citation type="submission" date="2012-05" db="EMBL/GenBank/DDBJ databases">
        <title>Annotation of the Genome Sequence of Fusarium oxysporum HDV247.</title>
        <authorList>
            <consortium name="The Broad Institute Genomics Platform"/>
            <person name="Ma L.-J."/>
            <person name="Corby-Kistler H."/>
            <person name="Broz K."/>
            <person name="Gale L.R."/>
            <person name="Jonkers W."/>
            <person name="O'Donnell K."/>
            <person name="Ploetz R."/>
            <person name="Steinberg C."/>
            <person name="Schwartz D.C."/>
            <person name="VanEtten H."/>
            <person name="Zhou S."/>
            <person name="Young S.K."/>
            <person name="Zeng Q."/>
            <person name="Gargeya S."/>
            <person name="Fitzgerald M."/>
            <person name="Abouelleil A."/>
            <person name="Alvarado L."/>
            <person name="Chapman S.B."/>
            <person name="Gainer-Dewar J."/>
            <person name="Goldberg J."/>
            <person name="Griggs A."/>
            <person name="Gujja S."/>
            <person name="Hansen M."/>
            <person name="Howarth C."/>
            <person name="Imamovic A."/>
            <person name="Ireland A."/>
            <person name="Larimer J."/>
            <person name="McCowan C."/>
            <person name="Murphy C."/>
            <person name="Pearson M."/>
            <person name="Poon T.W."/>
            <person name="Priest M."/>
            <person name="Roberts A."/>
            <person name="Saif S."/>
            <person name="Shea T."/>
            <person name="Sykes S."/>
            <person name="Wortman J."/>
            <person name="Nusbaum C."/>
            <person name="Birren B."/>
        </authorList>
    </citation>
    <scope>NUCLEOTIDE SEQUENCE</scope>
    <source>
        <strain evidence="1">HDV247</strain>
    </source>
</reference>
<dbReference type="EMBL" id="JH650981">
    <property type="protein sequence ID" value="EXA34453.1"/>
    <property type="molecule type" value="Genomic_DNA"/>
</dbReference>
<dbReference type="Proteomes" id="UP000030751">
    <property type="component" value="Unassembled WGS sequence"/>
</dbReference>
<proteinExistence type="predicted"/>
<evidence type="ECO:0000313" key="1">
    <source>
        <dbReference type="EMBL" id="EXA34453.1"/>
    </source>
</evidence>
<name>W9NNV5_FUSOX</name>
<accession>W9NNV5</accession>
<gene>
    <name evidence="1" type="ORF">FOVG_14432</name>
</gene>
<dbReference type="OrthoDB" id="1577640at2759"/>
<sequence>MAEAAGTAIGIVSFGIQLYIGLSEYLDAVKG</sequence>
<protein>
    <submittedName>
        <fullName evidence="1">Uncharacterized protein</fullName>
    </submittedName>
</protein>
<organism evidence="1">
    <name type="scientific">Fusarium oxysporum f. sp. pisi HDV247</name>
    <dbReference type="NCBI Taxonomy" id="1080344"/>
    <lineage>
        <taxon>Eukaryota</taxon>
        <taxon>Fungi</taxon>
        <taxon>Dikarya</taxon>
        <taxon>Ascomycota</taxon>
        <taxon>Pezizomycotina</taxon>
        <taxon>Sordariomycetes</taxon>
        <taxon>Hypocreomycetidae</taxon>
        <taxon>Hypocreales</taxon>
        <taxon>Nectriaceae</taxon>
        <taxon>Fusarium</taxon>
        <taxon>Fusarium oxysporum species complex</taxon>
    </lineage>
</organism>
<dbReference type="HOGENOM" id="CLU_3399436_0_0_1"/>